<evidence type="ECO:0000259" key="3">
    <source>
        <dbReference type="PROSITE" id="PS51352"/>
    </source>
</evidence>
<protein>
    <submittedName>
        <fullName evidence="4">Thioredoxin</fullName>
    </submittedName>
</protein>
<reference evidence="4 6" key="1">
    <citation type="journal article" date="2014" name="Genome Announc.">
        <title>Draft Genome Sequence of Bacillus alcalophilus AV1934, a Classic Alkaliphile Isolated from Human Feces in 1934.</title>
        <authorList>
            <person name="Attie O."/>
            <person name="Jayaprakash A."/>
            <person name="Shah H."/>
            <person name="Paulsen I.T."/>
            <person name="Morino M."/>
            <person name="Takahashi Y."/>
            <person name="Narumi I."/>
            <person name="Sachidanandam R."/>
            <person name="Satoh K."/>
            <person name="Ito M."/>
            <person name="Krulwich T.A."/>
        </authorList>
    </citation>
    <scope>NUCLEOTIDE SEQUENCE [LARGE SCALE GENOMIC DNA]</scope>
    <source>
        <strain evidence="4 6">AV1934</strain>
    </source>
</reference>
<proteinExistence type="predicted"/>
<gene>
    <name evidence="5" type="ORF">AJ85_09845</name>
    <name evidence="4" type="ORF">BALCAV_0220850</name>
</gene>
<dbReference type="PANTHER" id="PTHR42852">
    <property type="entry name" value="THIOL:DISULFIDE INTERCHANGE PROTEIN DSBE"/>
    <property type="match status" value="1"/>
</dbReference>
<dbReference type="InterPro" id="IPR050553">
    <property type="entry name" value="Thioredoxin_ResA/DsbE_sf"/>
</dbReference>
<dbReference type="eggNOG" id="COG0526">
    <property type="taxonomic scope" value="Bacteria"/>
</dbReference>
<evidence type="ECO:0000313" key="7">
    <source>
        <dbReference type="Proteomes" id="UP000297014"/>
    </source>
</evidence>
<feature type="domain" description="Thioredoxin" evidence="3">
    <location>
        <begin position="31"/>
        <end position="171"/>
    </location>
</feature>
<dbReference type="Gene3D" id="3.40.30.10">
    <property type="entry name" value="Glutaredoxin"/>
    <property type="match status" value="1"/>
</dbReference>
<organism evidence="4 6">
    <name type="scientific">Alkalihalobacillus alcalophilus ATCC 27647 = CGMCC 1.3604</name>
    <dbReference type="NCBI Taxonomy" id="1218173"/>
    <lineage>
        <taxon>Bacteria</taxon>
        <taxon>Bacillati</taxon>
        <taxon>Bacillota</taxon>
        <taxon>Bacilli</taxon>
        <taxon>Bacillales</taxon>
        <taxon>Bacillaceae</taxon>
        <taxon>Alkalihalobacillus</taxon>
    </lineage>
</organism>
<dbReference type="GO" id="GO:0016209">
    <property type="term" value="F:antioxidant activity"/>
    <property type="evidence" value="ECO:0007669"/>
    <property type="project" value="InterPro"/>
</dbReference>
<feature type="transmembrane region" description="Helical" evidence="2">
    <location>
        <begin position="6"/>
        <end position="24"/>
    </location>
</feature>
<name>A0A094YQF9_ALKAL</name>
<dbReference type="GO" id="GO:0016491">
    <property type="term" value="F:oxidoreductase activity"/>
    <property type="evidence" value="ECO:0007669"/>
    <property type="project" value="InterPro"/>
</dbReference>
<evidence type="ECO:0000256" key="2">
    <source>
        <dbReference type="SAM" id="Phobius"/>
    </source>
</evidence>
<dbReference type="InterPro" id="IPR036249">
    <property type="entry name" value="Thioredoxin-like_sf"/>
</dbReference>
<evidence type="ECO:0000313" key="4">
    <source>
        <dbReference type="EMBL" id="KGA95697.1"/>
    </source>
</evidence>
<dbReference type="PANTHER" id="PTHR42852:SF17">
    <property type="entry name" value="THIOREDOXIN-LIKE PROTEIN HI_1115"/>
    <property type="match status" value="1"/>
</dbReference>
<dbReference type="RefSeq" id="WP_003321580.1">
    <property type="nucleotide sequence ID" value="NZ_ALPT02000112.1"/>
</dbReference>
<dbReference type="CDD" id="cd02966">
    <property type="entry name" value="TlpA_like_family"/>
    <property type="match status" value="1"/>
</dbReference>
<dbReference type="InterPro" id="IPR000866">
    <property type="entry name" value="AhpC/TSA"/>
</dbReference>
<dbReference type="Proteomes" id="UP000002754">
    <property type="component" value="Unassembled WGS sequence"/>
</dbReference>
<keyword evidence="2" id="KW-1133">Transmembrane helix</keyword>
<dbReference type="PROSITE" id="PS51352">
    <property type="entry name" value="THIOREDOXIN_2"/>
    <property type="match status" value="1"/>
</dbReference>
<evidence type="ECO:0000313" key="6">
    <source>
        <dbReference type="Proteomes" id="UP000002754"/>
    </source>
</evidence>
<accession>A0A094YQF9</accession>
<dbReference type="AlphaFoldDB" id="A0A094YQF9"/>
<keyword evidence="1" id="KW-1015">Disulfide bond</keyword>
<dbReference type="EMBL" id="ALPT02000112">
    <property type="protein sequence ID" value="KGA95697.1"/>
    <property type="molecule type" value="Genomic_DNA"/>
</dbReference>
<dbReference type="STRING" id="1218173.BALCAV_0220850"/>
<sequence>MNKHVTMIILIAAVIGGIVVFFMTDRLEVGSEPGMEAIDFTLPMYEEETKSLSDFFGDVIVLNVWASWCEPCIREMPDLMELDEEYGNDVTVLTINMQRFERALTDAPEFIEEIGLTLPVFFDEEGKVYEEYHITGFPRTYVINQEGIIEHVFKGEVNKEMLEHSIEPLLSHRE</sequence>
<evidence type="ECO:0000313" key="5">
    <source>
        <dbReference type="EMBL" id="THG90593.1"/>
    </source>
</evidence>
<dbReference type="InterPro" id="IPR013766">
    <property type="entry name" value="Thioredoxin_domain"/>
</dbReference>
<keyword evidence="2" id="KW-0472">Membrane</keyword>
<dbReference type="EMBL" id="JALP01000132">
    <property type="protein sequence ID" value="THG90593.1"/>
    <property type="molecule type" value="Genomic_DNA"/>
</dbReference>
<keyword evidence="2" id="KW-0812">Transmembrane</keyword>
<reference evidence="5 7" key="2">
    <citation type="submission" date="2014-01" db="EMBL/GenBank/DDBJ databases">
        <title>Draft genome sequencing of Bacillus alcalophilus CGMCC 1.3604.</title>
        <authorList>
            <person name="Yang J."/>
            <person name="Diao L."/>
            <person name="Yang S."/>
        </authorList>
    </citation>
    <scope>NUCLEOTIDE SEQUENCE [LARGE SCALE GENOMIC DNA]</scope>
    <source>
        <strain evidence="5 7">CGMCC 1.3604</strain>
    </source>
</reference>
<dbReference type="OrthoDB" id="25753at2"/>
<dbReference type="SUPFAM" id="SSF52833">
    <property type="entry name" value="Thioredoxin-like"/>
    <property type="match status" value="1"/>
</dbReference>
<evidence type="ECO:0000256" key="1">
    <source>
        <dbReference type="ARBA" id="ARBA00023157"/>
    </source>
</evidence>
<comment type="caution">
    <text evidence="4">The sequence shown here is derived from an EMBL/GenBank/DDBJ whole genome shotgun (WGS) entry which is preliminary data.</text>
</comment>
<dbReference type="Pfam" id="PF00578">
    <property type="entry name" value="AhpC-TSA"/>
    <property type="match status" value="1"/>
</dbReference>
<dbReference type="Proteomes" id="UP000297014">
    <property type="component" value="Unassembled WGS sequence"/>
</dbReference>
<keyword evidence="6" id="KW-1185">Reference proteome</keyword>